<dbReference type="Proteomes" id="UP000564496">
    <property type="component" value="Unassembled WGS sequence"/>
</dbReference>
<dbReference type="InterPro" id="IPR036390">
    <property type="entry name" value="WH_DNA-bd_sf"/>
</dbReference>
<evidence type="ECO:0000259" key="3">
    <source>
        <dbReference type="PROSITE" id="PS50995"/>
    </source>
</evidence>
<evidence type="ECO:0000259" key="4">
    <source>
        <dbReference type="PROSITE" id="PS51186"/>
    </source>
</evidence>
<dbReference type="InterPro" id="IPR036388">
    <property type="entry name" value="WH-like_DNA-bd_sf"/>
</dbReference>
<accession>A0A7Z0DHN4</accession>
<keyword evidence="5" id="KW-0238">DNA-binding</keyword>
<dbReference type="SUPFAM" id="SSF55729">
    <property type="entry name" value="Acyl-CoA N-acyltransferases (Nat)"/>
    <property type="match status" value="1"/>
</dbReference>
<comment type="caution">
    <text evidence="5">The sequence shown here is derived from an EMBL/GenBank/DDBJ whole genome shotgun (WGS) entry which is preliminary data.</text>
</comment>
<dbReference type="Gene3D" id="1.10.10.10">
    <property type="entry name" value="Winged helix-like DNA-binding domain superfamily/Winged helix DNA-binding domain"/>
    <property type="match status" value="1"/>
</dbReference>
<keyword evidence="1 5" id="KW-0808">Transferase</keyword>
<dbReference type="PROSITE" id="PS51186">
    <property type="entry name" value="GNAT"/>
    <property type="match status" value="1"/>
</dbReference>
<sequence length="301" mass="33343">MTVDTSVMRKFNMSYVRRVGALEDSFLGSGLPYGTARILYEIGLGAPPTASGSASAMTVQDLRTRLGGLDSGYVSRMLRTLESKGYVAMDRDPADGRRRLVALTEDGLKQWDDLERRSEERAHLLLDPLTQRQRDRLNDALATADLLVRAATITIEQVDPRDPIAQMAMGHYFAEIGDRFGFTVGDEGFGDDPSLRAPHGAFFIAASDGAPVASGGVREFDGTGEIKRMWVDPAWRGAGLGSRLLRHLEAEALRLGHRVVRLDTRDVLSEAIGMYERAGYERIDRYNDNPHATHFFRKQLG</sequence>
<evidence type="ECO:0000313" key="6">
    <source>
        <dbReference type="Proteomes" id="UP000564496"/>
    </source>
</evidence>
<feature type="domain" description="N-acetyltransferase" evidence="4">
    <location>
        <begin position="153"/>
        <end position="301"/>
    </location>
</feature>
<keyword evidence="6" id="KW-1185">Reference proteome</keyword>
<evidence type="ECO:0000256" key="1">
    <source>
        <dbReference type="ARBA" id="ARBA00022679"/>
    </source>
</evidence>
<dbReference type="Gene3D" id="3.40.630.30">
    <property type="match status" value="1"/>
</dbReference>
<protein>
    <submittedName>
        <fullName evidence="5">DNA-binding MarR family transcriptional regulator/GNAT superfamily N-acetyltransferase</fullName>
    </submittedName>
</protein>
<evidence type="ECO:0000313" key="5">
    <source>
        <dbReference type="EMBL" id="NYI75791.1"/>
    </source>
</evidence>
<dbReference type="InterPro" id="IPR000835">
    <property type="entry name" value="HTH_MarR-typ"/>
</dbReference>
<dbReference type="CDD" id="cd04301">
    <property type="entry name" value="NAT_SF"/>
    <property type="match status" value="1"/>
</dbReference>
<dbReference type="Pfam" id="PF13463">
    <property type="entry name" value="HTH_27"/>
    <property type="match status" value="1"/>
</dbReference>
<dbReference type="PANTHER" id="PTHR43877">
    <property type="entry name" value="AMINOALKYLPHOSPHONATE N-ACETYLTRANSFERASE-RELATED-RELATED"/>
    <property type="match status" value="1"/>
</dbReference>
<dbReference type="InterPro" id="IPR000182">
    <property type="entry name" value="GNAT_dom"/>
</dbReference>
<dbReference type="SUPFAM" id="SSF46785">
    <property type="entry name" value="Winged helix' DNA-binding domain"/>
    <property type="match status" value="1"/>
</dbReference>
<dbReference type="InterPro" id="IPR016181">
    <property type="entry name" value="Acyl_CoA_acyltransferase"/>
</dbReference>
<reference evidence="5 6" key="1">
    <citation type="submission" date="2020-07" db="EMBL/GenBank/DDBJ databases">
        <title>Sequencing the genomes of 1000 actinobacteria strains.</title>
        <authorList>
            <person name="Klenk H.-P."/>
        </authorList>
    </citation>
    <scope>NUCLEOTIDE SEQUENCE [LARGE SCALE GENOMIC DNA]</scope>
    <source>
        <strain evidence="5 6">DSM 26487</strain>
    </source>
</reference>
<dbReference type="PROSITE" id="PS50995">
    <property type="entry name" value="HTH_MARR_2"/>
    <property type="match status" value="1"/>
</dbReference>
<gene>
    <name evidence="5" type="ORF">BJ988_000439</name>
</gene>
<dbReference type="EMBL" id="JACBZR010000001">
    <property type="protein sequence ID" value="NYI75791.1"/>
    <property type="molecule type" value="Genomic_DNA"/>
</dbReference>
<dbReference type="SMART" id="SM00347">
    <property type="entry name" value="HTH_MARR"/>
    <property type="match status" value="1"/>
</dbReference>
<dbReference type="GO" id="GO:0016747">
    <property type="term" value="F:acyltransferase activity, transferring groups other than amino-acyl groups"/>
    <property type="evidence" value="ECO:0007669"/>
    <property type="project" value="InterPro"/>
</dbReference>
<evidence type="ECO:0000256" key="2">
    <source>
        <dbReference type="ARBA" id="ARBA00023315"/>
    </source>
</evidence>
<dbReference type="InterPro" id="IPR050832">
    <property type="entry name" value="Bact_Acetyltransf"/>
</dbReference>
<name>A0A7Z0DHN4_9ACTN</name>
<dbReference type="GO" id="GO:0003677">
    <property type="term" value="F:DNA binding"/>
    <property type="evidence" value="ECO:0007669"/>
    <property type="project" value="UniProtKB-KW"/>
</dbReference>
<dbReference type="GO" id="GO:0003700">
    <property type="term" value="F:DNA-binding transcription factor activity"/>
    <property type="evidence" value="ECO:0007669"/>
    <property type="project" value="InterPro"/>
</dbReference>
<feature type="domain" description="HTH marR-type" evidence="3">
    <location>
        <begin position="1"/>
        <end position="146"/>
    </location>
</feature>
<dbReference type="RefSeq" id="WP_179656474.1">
    <property type="nucleotide sequence ID" value="NZ_JACBZR010000001.1"/>
</dbReference>
<keyword evidence="2" id="KW-0012">Acyltransferase</keyword>
<organism evidence="5 6">
    <name type="scientific">Nocardioides panzhihuensis</name>
    <dbReference type="NCBI Taxonomy" id="860243"/>
    <lineage>
        <taxon>Bacteria</taxon>
        <taxon>Bacillati</taxon>
        <taxon>Actinomycetota</taxon>
        <taxon>Actinomycetes</taxon>
        <taxon>Propionibacteriales</taxon>
        <taxon>Nocardioidaceae</taxon>
        <taxon>Nocardioides</taxon>
    </lineage>
</organism>
<dbReference type="AlphaFoldDB" id="A0A7Z0DHN4"/>
<dbReference type="PANTHER" id="PTHR43877:SF2">
    <property type="entry name" value="AMINOALKYLPHOSPHONATE N-ACETYLTRANSFERASE-RELATED"/>
    <property type="match status" value="1"/>
</dbReference>
<dbReference type="Pfam" id="PF00583">
    <property type="entry name" value="Acetyltransf_1"/>
    <property type="match status" value="1"/>
</dbReference>
<proteinExistence type="predicted"/>